<dbReference type="InterPro" id="IPR022025">
    <property type="entry name" value="Amidoligase_2"/>
</dbReference>
<name>Q0FIK0_SALBH</name>
<dbReference type="RefSeq" id="WP_007801110.1">
    <property type="nucleotide sequence ID" value="NZ_DS022276.1"/>
</dbReference>
<dbReference type="OrthoDB" id="5597599at2"/>
<sequence>MSLTSETPPELIPLPQPCNASGEPRRVGVEVEFSGLTEEKAARVLADTLGGAASEEKPGKWSVTGTGLGDFECYLDSAPLNKMDRDGIGKSLRELARTVVPVEIVTDPIEIDQIPALDEALEALAKAGATGTTGGVLLGFGVHFNPEAAALTFEAIAPVLTAYALLEDHLRRSAGIDLSRRMLPWVDPYPRSLIDRLAADDGPSDMRGLIDTYLELAPSRNHGLDMLCLFAQIDKARVARVMDMEQIQPRPTYHWRLPDCRIDEPGWSLALEWNRWALVERVAADRALLQRLKVAWREHRDSLTSIRSDWARRVAIMLESAAP</sequence>
<evidence type="ECO:0008006" key="4">
    <source>
        <dbReference type="Google" id="ProtNLM"/>
    </source>
</evidence>
<accession>Q0FIK0</accession>
<dbReference type="AlphaFoldDB" id="Q0FIK0"/>
<evidence type="ECO:0000313" key="3">
    <source>
        <dbReference type="Proteomes" id="UP000006230"/>
    </source>
</evidence>
<dbReference type="Pfam" id="PF12224">
    <property type="entry name" value="Amidoligase_2"/>
    <property type="match status" value="1"/>
</dbReference>
<dbReference type="eggNOG" id="ENOG502Z8DX">
    <property type="taxonomic scope" value="Bacteria"/>
</dbReference>
<protein>
    <recommendedName>
        <fullName evidence="4">Amidoligase enzyme</fullName>
    </recommendedName>
</protein>
<evidence type="ECO:0000256" key="1">
    <source>
        <dbReference type="SAM" id="MobiDB-lite"/>
    </source>
</evidence>
<proteinExistence type="predicted"/>
<reference evidence="2 3" key="1">
    <citation type="journal article" date="2010" name="J. Bacteriol.">
        <title>Genome sequences of Pelagibaca bermudensis HTCC2601T and Maritimibacter alkaliphilus HTCC2654T, the type strains of two marine Roseobacter genera.</title>
        <authorList>
            <person name="Thrash J.C."/>
            <person name="Cho J.C."/>
            <person name="Ferriera S."/>
            <person name="Johnson J."/>
            <person name="Vergin K.L."/>
            <person name="Giovannoni S.J."/>
        </authorList>
    </citation>
    <scope>NUCLEOTIDE SEQUENCE [LARGE SCALE GENOMIC DNA]</scope>
    <source>
        <strain evidence="3">DSM 26914 / JCM 13377 / KCTC 12554 / HTCC2601</strain>
    </source>
</reference>
<gene>
    <name evidence="2" type="ORF">R2601_26606</name>
</gene>
<dbReference type="Proteomes" id="UP000006230">
    <property type="component" value="Unassembled WGS sequence"/>
</dbReference>
<keyword evidence="3" id="KW-1185">Reference proteome</keyword>
<dbReference type="EMBL" id="AATQ01000058">
    <property type="protein sequence ID" value="EAU44020.1"/>
    <property type="molecule type" value="Genomic_DNA"/>
</dbReference>
<organism evidence="2 3">
    <name type="scientific">Salipiger bermudensis (strain DSM 26914 / JCM 13377 / KCTC 12554 / HTCC2601)</name>
    <name type="common">Pelagibaca bermudensis</name>
    <dbReference type="NCBI Taxonomy" id="314265"/>
    <lineage>
        <taxon>Bacteria</taxon>
        <taxon>Pseudomonadati</taxon>
        <taxon>Pseudomonadota</taxon>
        <taxon>Alphaproteobacteria</taxon>
        <taxon>Rhodobacterales</taxon>
        <taxon>Roseobacteraceae</taxon>
        <taxon>Salipiger</taxon>
    </lineage>
</organism>
<dbReference type="GeneID" id="92506487"/>
<dbReference type="STRING" id="314265.R2601_26606"/>
<dbReference type="HOGENOM" id="CLU_888185_0_0_5"/>
<evidence type="ECO:0000313" key="2">
    <source>
        <dbReference type="EMBL" id="EAU44020.1"/>
    </source>
</evidence>
<feature type="region of interest" description="Disordered" evidence="1">
    <location>
        <begin position="1"/>
        <end position="24"/>
    </location>
</feature>
<comment type="caution">
    <text evidence="2">The sequence shown here is derived from an EMBL/GenBank/DDBJ whole genome shotgun (WGS) entry which is preliminary data.</text>
</comment>